<dbReference type="EMBL" id="JANIEX010000836">
    <property type="protein sequence ID" value="KAJ3562744.1"/>
    <property type="molecule type" value="Genomic_DNA"/>
</dbReference>
<name>A0AAD5YN88_9AGAR</name>
<feature type="region of interest" description="Disordered" evidence="1">
    <location>
        <begin position="1166"/>
        <end position="1194"/>
    </location>
</feature>
<feature type="compositionally biased region" description="Basic residues" evidence="1">
    <location>
        <begin position="517"/>
        <end position="526"/>
    </location>
</feature>
<feature type="region of interest" description="Disordered" evidence="1">
    <location>
        <begin position="386"/>
        <end position="429"/>
    </location>
</feature>
<evidence type="ECO:0000313" key="3">
    <source>
        <dbReference type="Proteomes" id="UP001213000"/>
    </source>
</evidence>
<dbReference type="AlphaFoldDB" id="A0AAD5YN88"/>
<accession>A0AAD5YN88</accession>
<sequence length="1194" mass="134420">MDVQPLDLATSPSFLSFPFRTNVHTSGLPLLDLIPRFPEQYQERLAPFFERLDSFTRFGYASVPSFAKLVGREGDDAADVQYARNKGNVDSDASRYLFAYGVADILCWVLMVPPPPPHPRSAVAGDYLIQSLSDRDSLLRGWNTWLGGKKDHNLEEMISKAETSLAPLLEGQSPANKQFVLPGNLDFRSLFDMLGAQMDDLAGRNTLANITSTCLNLALVTSNDILTIPYGKVDQATVLGIEKTQMPDNFLYAANLPIMTSIALSPAFLLSGMSLLERQRFMDMTMMWNGILLPRTSFWDDMSRTIWLAVIETGVLMQPLAQSLSKMWPVLRRLVAENGKELTFNIPAPVRNIPFRELEPDVPSTSITAAPQALLPPTQRQLLEPQAPSLQSPPQSSTPPPAYSDAPPLESNNAPTSTPPSDRSSANLRTPVFSPAVHGFHSSPLTPLPSEARASPLISPVPRRHSRVVSTPWLKKAMPDFSNNKDRRQSARIRRAVNAFYGDHSSTKLLRSSVSHNRSRKRRRRQVRDAMNADSDVNNSSEEEDHPKKLPRNTKGALDAEFYRSIYNREDVKWGSRTAELEITTNNHLNTDTEVPLYDIGKQAMTSWRVRAHTTDQVSWMTDVFNHLPEAPSGWCYGKDHPHLLTFRESNYGAITRTDQNRTFTTRHIVLLPDEPSSSHPTRALLSNYEPLQFDDNLLNAISGWNLSKRFEIRDFSFVNPSEDGALRYAPLTTLTQALKEDTGKILHCLSIPNYDFPLRNGPNALSCGHIAWGATTNVPFLGSDPTYPHSVMEWYLAGLSGSYSDFHIDTNGFATRISVLSGKKLWIIAEKEENDEEPFDRRSWPAWLDFWRKESLDLSRFRLYPIIMGPGTTLIMRPGTLHAAITLEPTVMSGDHFYHIGSLQDSIWGYYHTFVNSETLTNTDHSKVAFRTFHKILGLIYIKYIEVNTVTGSHIHDSDWLSDYIPDLSDREGLWTTIHLCILLHLGGAVYLPAYIPSHPDFDCETRDNIMAARGLVHTVIEWLDRNTEVLEQLGSFMAVYNLELIHTTASLEGYLNSRDQDLKEQGSELEPIVGVSEFQRNFTYVTDGHRGFGDMWDVYMRLLEQDVIETKFGLNVTADIIMRLKPADEWEQHDLWYSGRSKVEDFPGALSVISPELAYVGPQVSTQYEAHTPGKSTDDDALGEEEDTIIDS</sequence>
<dbReference type="Proteomes" id="UP001213000">
    <property type="component" value="Unassembled WGS sequence"/>
</dbReference>
<protein>
    <recommendedName>
        <fullName evidence="4">JmjC domain-containing protein</fullName>
    </recommendedName>
</protein>
<feature type="compositionally biased region" description="Polar residues" evidence="1">
    <location>
        <begin position="410"/>
        <end position="428"/>
    </location>
</feature>
<proteinExistence type="predicted"/>
<feature type="compositionally biased region" description="Acidic residues" evidence="1">
    <location>
        <begin position="1181"/>
        <end position="1194"/>
    </location>
</feature>
<dbReference type="SUPFAM" id="SSF51197">
    <property type="entry name" value="Clavaminate synthase-like"/>
    <property type="match status" value="1"/>
</dbReference>
<organism evidence="2 3">
    <name type="scientific">Leucocoprinus birnbaumii</name>
    <dbReference type="NCBI Taxonomy" id="56174"/>
    <lineage>
        <taxon>Eukaryota</taxon>
        <taxon>Fungi</taxon>
        <taxon>Dikarya</taxon>
        <taxon>Basidiomycota</taxon>
        <taxon>Agaricomycotina</taxon>
        <taxon>Agaricomycetes</taxon>
        <taxon>Agaricomycetidae</taxon>
        <taxon>Agaricales</taxon>
        <taxon>Agaricineae</taxon>
        <taxon>Agaricaceae</taxon>
        <taxon>Leucocoprinus</taxon>
    </lineage>
</organism>
<evidence type="ECO:0000256" key="1">
    <source>
        <dbReference type="SAM" id="MobiDB-lite"/>
    </source>
</evidence>
<feature type="compositionally biased region" description="Low complexity" evidence="1">
    <location>
        <begin position="386"/>
        <end position="395"/>
    </location>
</feature>
<keyword evidence="3" id="KW-1185">Reference proteome</keyword>
<feature type="region of interest" description="Disordered" evidence="1">
    <location>
        <begin position="508"/>
        <end position="555"/>
    </location>
</feature>
<dbReference type="Gene3D" id="2.60.120.650">
    <property type="entry name" value="Cupin"/>
    <property type="match status" value="1"/>
</dbReference>
<comment type="caution">
    <text evidence="2">The sequence shown here is derived from an EMBL/GenBank/DDBJ whole genome shotgun (WGS) entry which is preliminary data.</text>
</comment>
<reference evidence="2" key="1">
    <citation type="submission" date="2022-07" db="EMBL/GenBank/DDBJ databases">
        <title>Genome Sequence of Leucocoprinus birnbaumii.</title>
        <authorList>
            <person name="Buettner E."/>
        </authorList>
    </citation>
    <scope>NUCLEOTIDE SEQUENCE</scope>
    <source>
        <strain evidence="2">VT141</strain>
    </source>
</reference>
<evidence type="ECO:0000313" key="2">
    <source>
        <dbReference type="EMBL" id="KAJ3562744.1"/>
    </source>
</evidence>
<gene>
    <name evidence="2" type="ORF">NP233_g9384</name>
</gene>
<evidence type="ECO:0008006" key="4">
    <source>
        <dbReference type="Google" id="ProtNLM"/>
    </source>
</evidence>